<evidence type="ECO:0000256" key="1">
    <source>
        <dbReference type="SAM" id="Phobius"/>
    </source>
</evidence>
<feature type="transmembrane region" description="Helical" evidence="1">
    <location>
        <begin position="245"/>
        <end position="266"/>
    </location>
</feature>
<dbReference type="Proteomes" id="UP000053268">
    <property type="component" value="Unassembled WGS sequence"/>
</dbReference>
<evidence type="ECO:0000313" key="2">
    <source>
        <dbReference type="EMBL" id="KPI97419.1"/>
    </source>
</evidence>
<keyword evidence="3" id="KW-1185">Reference proteome</keyword>
<sequence length="268" mass="28771">MQPKYKTAKTLLSSTYSIDTFDTNPTTNKMFKLFIFACFLALAAAKPGVLPVAYTAPVAAAYTAPVAAAYTAPLAYSAYSAYTAPVAAYSAYTYASPYAAREQTSNGNTEVLNDAHGHQQYQRNRRCVAFEMFLFACFLALVSEQVSALPVAPPDVETFNAPAYGSHTSPLKFSDYSAPAGTYSDQRYAEPYSNYFFIFACFLALAAAKPGVLPVAYTAPVAAAYTAPVAAAYTAPLAYSAYSAYTAPVAAYSAFPYAAPYSAYFLRR</sequence>
<keyword evidence="1" id="KW-0472">Membrane</keyword>
<name>A0A194PXD2_PAPXU</name>
<organism evidence="2 3">
    <name type="scientific">Papilio xuthus</name>
    <name type="common">Asian swallowtail butterfly</name>
    <dbReference type="NCBI Taxonomy" id="66420"/>
    <lineage>
        <taxon>Eukaryota</taxon>
        <taxon>Metazoa</taxon>
        <taxon>Ecdysozoa</taxon>
        <taxon>Arthropoda</taxon>
        <taxon>Hexapoda</taxon>
        <taxon>Insecta</taxon>
        <taxon>Pterygota</taxon>
        <taxon>Neoptera</taxon>
        <taxon>Endopterygota</taxon>
        <taxon>Lepidoptera</taxon>
        <taxon>Glossata</taxon>
        <taxon>Ditrysia</taxon>
        <taxon>Papilionoidea</taxon>
        <taxon>Papilionidae</taxon>
        <taxon>Papilioninae</taxon>
        <taxon>Papilio</taxon>
    </lineage>
</organism>
<protein>
    <submittedName>
        <fullName evidence="2">Uncharacterized protein</fullName>
    </submittedName>
</protein>
<feature type="transmembrane region" description="Helical" evidence="1">
    <location>
        <begin position="192"/>
        <end position="208"/>
    </location>
</feature>
<accession>A0A194PXD2</accession>
<keyword evidence="1" id="KW-1133">Transmembrane helix</keyword>
<feature type="transmembrane region" description="Helical" evidence="1">
    <location>
        <begin position="33"/>
        <end position="54"/>
    </location>
</feature>
<gene>
    <name evidence="2" type="ORF">RR46_09326</name>
</gene>
<proteinExistence type="predicted"/>
<feature type="transmembrane region" description="Helical" evidence="1">
    <location>
        <begin position="74"/>
        <end position="95"/>
    </location>
</feature>
<dbReference type="AlphaFoldDB" id="A0A194PXD2"/>
<evidence type="ECO:0000313" key="3">
    <source>
        <dbReference type="Proteomes" id="UP000053268"/>
    </source>
</evidence>
<dbReference type="EMBL" id="KQ459590">
    <property type="protein sequence ID" value="KPI97419.1"/>
    <property type="molecule type" value="Genomic_DNA"/>
</dbReference>
<keyword evidence="1" id="KW-0812">Transmembrane</keyword>
<reference evidence="2 3" key="1">
    <citation type="journal article" date="2015" name="Nat. Commun.">
        <title>Outbred genome sequencing and CRISPR/Cas9 gene editing in butterflies.</title>
        <authorList>
            <person name="Li X."/>
            <person name="Fan D."/>
            <person name="Zhang W."/>
            <person name="Liu G."/>
            <person name="Zhang L."/>
            <person name="Zhao L."/>
            <person name="Fang X."/>
            <person name="Chen L."/>
            <person name="Dong Y."/>
            <person name="Chen Y."/>
            <person name="Ding Y."/>
            <person name="Zhao R."/>
            <person name="Feng M."/>
            <person name="Zhu Y."/>
            <person name="Feng Y."/>
            <person name="Jiang X."/>
            <person name="Zhu D."/>
            <person name="Xiang H."/>
            <person name="Feng X."/>
            <person name="Li S."/>
            <person name="Wang J."/>
            <person name="Zhang G."/>
            <person name="Kronforst M.R."/>
            <person name="Wang W."/>
        </authorList>
    </citation>
    <scope>NUCLEOTIDE SEQUENCE [LARGE SCALE GENOMIC DNA]</scope>
    <source>
        <strain evidence="2">Ya'a_city_454_Px</strain>
        <tissue evidence="2">Whole body</tissue>
    </source>
</reference>